<dbReference type="SUPFAM" id="SSF51735">
    <property type="entry name" value="NAD(P)-binding Rossmann-fold domains"/>
    <property type="match status" value="1"/>
</dbReference>
<feature type="domain" description="Alcohol dehydrogenase-like N-terminal" evidence="6">
    <location>
        <begin position="33"/>
        <end position="134"/>
    </location>
</feature>
<dbReference type="InterPro" id="IPR013154">
    <property type="entry name" value="ADH-like_N"/>
</dbReference>
<dbReference type="InterPro" id="IPR013149">
    <property type="entry name" value="ADH-like_C"/>
</dbReference>
<dbReference type="Pfam" id="PF08240">
    <property type="entry name" value="ADH_N"/>
    <property type="match status" value="1"/>
</dbReference>
<comment type="caution">
    <text evidence="7">The sequence shown here is derived from an EMBL/GenBank/DDBJ whole genome shotgun (WGS) entry which is preliminary data.</text>
</comment>
<protein>
    <submittedName>
        <fullName evidence="7">Zinc-binding dehydrogenase</fullName>
    </submittedName>
</protein>
<dbReference type="Pfam" id="PF00107">
    <property type="entry name" value="ADH_zinc_N"/>
    <property type="match status" value="1"/>
</dbReference>
<evidence type="ECO:0000313" key="7">
    <source>
        <dbReference type="EMBL" id="MBD2871672.1"/>
    </source>
</evidence>
<evidence type="ECO:0000313" key="8">
    <source>
        <dbReference type="Proteomes" id="UP000632125"/>
    </source>
</evidence>
<evidence type="ECO:0000256" key="3">
    <source>
        <dbReference type="ARBA" id="ARBA00023002"/>
    </source>
</evidence>
<dbReference type="AlphaFoldDB" id="A0A927CR94"/>
<keyword evidence="1 4" id="KW-0479">Metal-binding</keyword>
<evidence type="ECO:0000259" key="6">
    <source>
        <dbReference type="Pfam" id="PF08240"/>
    </source>
</evidence>
<dbReference type="GO" id="GO:0008270">
    <property type="term" value="F:zinc ion binding"/>
    <property type="evidence" value="ECO:0007669"/>
    <property type="project" value="InterPro"/>
</dbReference>
<keyword evidence="8" id="KW-1185">Reference proteome</keyword>
<evidence type="ECO:0000259" key="5">
    <source>
        <dbReference type="Pfam" id="PF00107"/>
    </source>
</evidence>
<dbReference type="PANTHER" id="PTHR43401">
    <property type="entry name" value="L-THREONINE 3-DEHYDROGENASE"/>
    <property type="match status" value="1"/>
</dbReference>
<dbReference type="InterPro" id="IPR036291">
    <property type="entry name" value="NAD(P)-bd_dom_sf"/>
</dbReference>
<dbReference type="PROSITE" id="PS00059">
    <property type="entry name" value="ADH_ZINC"/>
    <property type="match status" value="1"/>
</dbReference>
<accession>A0A927CR94</accession>
<organism evidence="7 8">
    <name type="scientific">Paenibacillus arenilitoris</name>
    <dbReference type="NCBI Taxonomy" id="2772299"/>
    <lineage>
        <taxon>Bacteria</taxon>
        <taxon>Bacillati</taxon>
        <taxon>Bacillota</taxon>
        <taxon>Bacilli</taxon>
        <taxon>Bacillales</taxon>
        <taxon>Paenibacillaceae</taxon>
        <taxon>Paenibacillus</taxon>
    </lineage>
</organism>
<dbReference type="SUPFAM" id="SSF50129">
    <property type="entry name" value="GroES-like"/>
    <property type="match status" value="1"/>
</dbReference>
<dbReference type="CDD" id="cd08239">
    <property type="entry name" value="THR_DH_like"/>
    <property type="match status" value="1"/>
</dbReference>
<reference evidence="7" key="1">
    <citation type="submission" date="2020-09" db="EMBL/GenBank/DDBJ databases">
        <title>A novel bacterium of genus Paenibacillus, isolated from South China Sea.</title>
        <authorList>
            <person name="Huang H."/>
            <person name="Mo K."/>
            <person name="Hu Y."/>
        </authorList>
    </citation>
    <scope>NUCLEOTIDE SEQUENCE</scope>
    <source>
        <strain evidence="7">IB182493</strain>
    </source>
</reference>
<name>A0A927CR94_9BACL</name>
<proteinExistence type="inferred from homology"/>
<dbReference type="Gene3D" id="3.90.180.10">
    <property type="entry name" value="Medium-chain alcohol dehydrogenases, catalytic domain"/>
    <property type="match status" value="1"/>
</dbReference>
<comment type="cofactor">
    <cofactor evidence="4">
        <name>Zn(2+)</name>
        <dbReference type="ChEBI" id="CHEBI:29105"/>
    </cofactor>
</comment>
<evidence type="ECO:0000256" key="4">
    <source>
        <dbReference type="RuleBase" id="RU361277"/>
    </source>
</evidence>
<evidence type="ECO:0000256" key="1">
    <source>
        <dbReference type="ARBA" id="ARBA00022723"/>
    </source>
</evidence>
<gene>
    <name evidence="7" type="ORF">IDH41_24075</name>
</gene>
<keyword evidence="3" id="KW-0560">Oxidoreductase</keyword>
<dbReference type="GO" id="GO:0016491">
    <property type="term" value="F:oxidoreductase activity"/>
    <property type="evidence" value="ECO:0007669"/>
    <property type="project" value="UniProtKB-KW"/>
</dbReference>
<dbReference type="Gene3D" id="3.40.50.720">
    <property type="entry name" value="NAD(P)-binding Rossmann-like Domain"/>
    <property type="match status" value="1"/>
</dbReference>
<dbReference type="InterPro" id="IPR002328">
    <property type="entry name" value="ADH_Zn_CS"/>
</dbReference>
<dbReference type="InterPro" id="IPR050129">
    <property type="entry name" value="Zn_alcohol_dh"/>
</dbReference>
<comment type="similarity">
    <text evidence="4">Belongs to the zinc-containing alcohol dehydrogenase family.</text>
</comment>
<dbReference type="Proteomes" id="UP000632125">
    <property type="component" value="Unassembled WGS sequence"/>
</dbReference>
<keyword evidence="2 4" id="KW-0862">Zinc</keyword>
<evidence type="ECO:0000256" key="2">
    <source>
        <dbReference type="ARBA" id="ARBA00022833"/>
    </source>
</evidence>
<dbReference type="RefSeq" id="WP_190865685.1">
    <property type="nucleotide sequence ID" value="NZ_JACXIY010000034.1"/>
</dbReference>
<feature type="domain" description="Alcohol dehydrogenase-like C-terminal" evidence="5">
    <location>
        <begin position="179"/>
        <end position="300"/>
    </location>
</feature>
<dbReference type="PANTHER" id="PTHR43401:SF2">
    <property type="entry name" value="L-THREONINE 3-DEHYDROGENASE"/>
    <property type="match status" value="1"/>
</dbReference>
<sequence>MTTVKQVPQTMTVPLFAGQGKIEYGEKPVPRPGPGQLLLEVKANALCGSDRSQFYDGTKTTPGHEASGIVAAAGPGAKTAVGTPGVVFLMDFCGECRSCKLGFTNQCLGKRADYGFSHDGGYGPYMVVNENVFFAVDPSIPLTEATMLLDIMGTGGHAIKRAQLVHGDIGSVLVAGAGPIGLGVLAMAKLLLGEETPVFVMDYVQYRLDLAEKMGAIPVQLAGGNVKEAIRQAGLTGVDIAIDTSGKTAGRQSALDALNQRGVLVCVGHGQELNLQVSGDLIATERAVLGSEYFQYDELELNHRLIKRHLPYLSQIITHRYGPDGIQEAYELFFKGDTGKVIIEQ</sequence>
<dbReference type="EMBL" id="JACXIY010000034">
    <property type="protein sequence ID" value="MBD2871672.1"/>
    <property type="molecule type" value="Genomic_DNA"/>
</dbReference>
<dbReference type="InterPro" id="IPR011032">
    <property type="entry name" value="GroES-like_sf"/>
</dbReference>